<organism evidence="1 2">
    <name type="scientific">Catellatospora coxensis</name>
    <dbReference type="NCBI Taxonomy" id="310354"/>
    <lineage>
        <taxon>Bacteria</taxon>
        <taxon>Bacillati</taxon>
        <taxon>Actinomycetota</taxon>
        <taxon>Actinomycetes</taxon>
        <taxon>Micromonosporales</taxon>
        <taxon>Micromonosporaceae</taxon>
        <taxon>Catellatospora</taxon>
    </lineage>
</organism>
<proteinExistence type="predicted"/>
<evidence type="ECO:0000313" key="2">
    <source>
        <dbReference type="Proteomes" id="UP000630887"/>
    </source>
</evidence>
<comment type="caution">
    <text evidence="1">The sequence shown here is derived from an EMBL/GenBank/DDBJ whole genome shotgun (WGS) entry which is preliminary data.</text>
</comment>
<dbReference type="EMBL" id="BONI01000082">
    <property type="protein sequence ID" value="GIG10208.1"/>
    <property type="molecule type" value="Genomic_DNA"/>
</dbReference>
<gene>
    <name evidence="1" type="ORF">Cco03nite_69080</name>
</gene>
<dbReference type="Pfam" id="PF25209">
    <property type="entry name" value="Phage_capsid_4"/>
    <property type="match status" value="1"/>
</dbReference>
<reference evidence="1 2" key="1">
    <citation type="submission" date="2021-01" db="EMBL/GenBank/DDBJ databases">
        <title>Whole genome shotgun sequence of Catellatospora coxensis NBRC 107359.</title>
        <authorList>
            <person name="Komaki H."/>
            <person name="Tamura T."/>
        </authorList>
    </citation>
    <scope>NUCLEOTIDE SEQUENCE [LARGE SCALE GENOMIC DNA]</scope>
    <source>
        <strain evidence="1 2">NBRC 107359</strain>
    </source>
</reference>
<dbReference type="RefSeq" id="WP_203698053.1">
    <property type="nucleotide sequence ID" value="NZ_BAAALC010000003.1"/>
</dbReference>
<accession>A0A8J3KWZ5</accession>
<name>A0A8J3KWZ5_9ACTN</name>
<protein>
    <submittedName>
        <fullName evidence="1">Bacteriophage protein</fullName>
    </submittedName>
</protein>
<keyword evidence="2" id="KW-1185">Reference proteome</keyword>
<dbReference type="SUPFAM" id="SSF56563">
    <property type="entry name" value="Major capsid protein gp5"/>
    <property type="match status" value="1"/>
</dbReference>
<evidence type="ECO:0000313" key="1">
    <source>
        <dbReference type="EMBL" id="GIG10208.1"/>
    </source>
</evidence>
<dbReference type="Proteomes" id="UP000630887">
    <property type="component" value="Unassembled WGS sequence"/>
</dbReference>
<sequence>MSIQRFRPEIWSAVLLQATETALVFGSPLVVNRDYEGDISQAGDTVHITNVGDPTVSDYSSGDTLTYEDLQDAGQTMPIDQQQKFAFKVDDIDKRQAKGDVMGVSMKRAAYRMAKRKDSYIAGLYTGVVSANAIGTTSITTGTLAYDNIINLGVKLDEADVPEDGRYCVVPAWYYGLLLKSDLFVRVDASGGSQGLRNGLVGMVDNMPIIKSNQCINVTGDDYIVQAGHNSAISFAQQILQTEALRLQSTFADAVRGLDVYGAKLIRPDHIATLTASKT</sequence>
<dbReference type="AlphaFoldDB" id="A0A8J3KWZ5"/>